<comment type="caution">
    <text evidence="2">The sequence shown here is derived from an EMBL/GenBank/DDBJ whole genome shotgun (WGS) entry which is preliminary data.</text>
</comment>
<dbReference type="EMBL" id="BQNB010016887">
    <property type="protein sequence ID" value="GJT56910.1"/>
    <property type="molecule type" value="Genomic_DNA"/>
</dbReference>
<evidence type="ECO:0000313" key="2">
    <source>
        <dbReference type="EMBL" id="GJT56910.1"/>
    </source>
</evidence>
<dbReference type="Proteomes" id="UP001151760">
    <property type="component" value="Unassembled WGS sequence"/>
</dbReference>
<gene>
    <name evidence="2" type="ORF">Tco_0991964</name>
</gene>
<sequence length="79" mass="8593">MEKGGFQPERQARFEYPATIAVSDVHGAGTRVHIPAHGGSEAYNGPPDSILSHEPKPLKKYRPPPLQSVLSPDELSYPS</sequence>
<organism evidence="2 3">
    <name type="scientific">Tanacetum coccineum</name>
    <dbReference type="NCBI Taxonomy" id="301880"/>
    <lineage>
        <taxon>Eukaryota</taxon>
        <taxon>Viridiplantae</taxon>
        <taxon>Streptophyta</taxon>
        <taxon>Embryophyta</taxon>
        <taxon>Tracheophyta</taxon>
        <taxon>Spermatophyta</taxon>
        <taxon>Magnoliopsida</taxon>
        <taxon>eudicotyledons</taxon>
        <taxon>Gunneridae</taxon>
        <taxon>Pentapetalae</taxon>
        <taxon>asterids</taxon>
        <taxon>campanulids</taxon>
        <taxon>Asterales</taxon>
        <taxon>Asteraceae</taxon>
        <taxon>Asteroideae</taxon>
        <taxon>Anthemideae</taxon>
        <taxon>Anthemidinae</taxon>
        <taxon>Tanacetum</taxon>
    </lineage>
</organism>
<name>A0ABQ5F233_9ASTR</name>
<proteinExistence type="predicted"/>
<keyword evidence="3" id="KW-1185">Reference proteome</keyword>
<reference evidence="2" key="2">
    <citation type="submission" date="2022-01" db="EMBL/GenBank/DDBJ databases">
        <authorList>
            <person name="Yamashiro T."/>
            <person name="Shiraishi A."/>
            <person name="Satake H."/>
            <person name="Nakayama K."/>
        </authorList>
    </citation>
    <scope>NUCLEOTIDE SEQUENCE</scope>
</reference>
<reference evidence="2" key="1">
    <citation type="journal article" date="2022" name="Int. J. Mol. Sci.">
        <title>Draft Genome of Tanacetum Coccineum: Genomic Comparison of Closely Related Tanacetum-Family Plants.</title>
        <authorList>
            <person name="Yamashiro T."/>
            <person name="Shiraishi A."/>
            <person name="Nakayama K."/>
            <person name="Satake H."/>
        </authorList>
    </citation>
    <scope>NUCLEOTIDE SEQUENCE</scope>
</reference>
<protein>
    <submittedName>
        <fullName evidence="2">Uncharacterized protein</fullName>
    </submittedName>
</protein>
<accession>A0ABQ5F233</accession>
<evidence type="ECO:0000313" key="3">
    <source>
        <dbReference type="Proteomes" id="UP001151760"/>
    </source>
</evidence>
<feature type="region of interest" description="Disordered" evidence="1">
    <location>
        <begin position="33"/>
        <end position="79"/>
    </location>
</feature>
<evidence type="ECO:0000256" key="1">
    <source>
        <dbReference type="SAM" id="MobiDB-lite"/>
    </source>
</evidence>